<accession>A0A2A5WNI7</accession>
<proteinExistence type="predicted"/>
<protein>
    <submittedName>
        <fullName evidence="1">Uncharacterized protein</fullName>
    </submittedName>
</protein>
<dbReference type="AlphaFoldDB" id="A0A2A5WNI7"/>
<evidence type="ECO:0000313" key="1">
    <source>
        <dbReference type="EMBL" id="PDH37774.1"/>
    </source>
</evidence>
<comment type="caution">
    <text evidence="1">The sequence shown here is derived from an EMBL/GenBank/DDBJ whole genome shotgun (WGS) entry which is preliminary data.</text>
</comment>
<dbReference type="EMBL" id="NTKD01000044">
    <property type="protein sequence ID" value="PDH37774.1"/>
    <property type="molecule type" value="Genomic_DNA"/>
</dbReference>
<reference evidence="1 2" key="1">
    <citation type="submission" date="2017-08" db="EMBL/GenBank/DDBJ databases">
        <title>Fine stratification of microbial communities through a metagenomic profile of the photic zone.</title>
        <authorList>
            <person name="Haro-Moreno J.M."/>
            <person name="Lopez-Perez M."/>
            <person name="De La Torre J."/>
            <person name="Picazo A."/>
            <person name="Camacho A."/>
            <person name="Rodriguez-Valera F."/>
        </authorList>
    </citation>
    <scope>NUCLEOTIDE SEQUENCE [LARGE SCALE GENOMIC DNA]</scope>
    <source>
        <strain evidence="1">MED-G24</strain>
    </source>
</reference>
<dbReference type="Proteomes" id="UP000219327">
    <property type="component" value="Unassembled WGS sequence"/>
</dbReference>
<gene>
    <name evidence="1" type="ORF">CNE99_07710</name>
</gene>
<sequence>MLECRSFSCDKRSWLIRIGSAVSYALTKLAARIGLIDSPRWQDTIDAYRQHMERHMQLTNDPELSAWMEIQSVTDH</sequence>
<name>A0A2A5WNI7_9GAMM</name>
<organism evidence="1 2">
    <name type="scientific">OM182 bacterium MED-G24</name>
    <dbReference type="NCBI Taxonomy" id="1986255"/>
    <lineage>
        <taxon>Bacteria</taxon>
        <taxon>Pseudomonadati</taxon>
        <taxon>Pseudomonadota</taxon>
        <taxon>Gammaproteobacteria</taxon>
        <taxon>OMG group</taxon>
        <taxon>OM182 clade</taxon>
    </lineage>
</organism>
<evidence type="ECO:0000313" key="2">
    <source>
        <dbReference type="Proteomes" id="UP000219327"/>
    </source>
</evidence>